<dbReference type="Pfam" id="PF14261">
    <property type="entry name" value="DUF4351"/>
    <property type="match status" value="1"/>
</dbReference>
<evidence type="ECO:0000259" key="1">
    <source>
        <dbReference type="Pfam" id="PF14261"/>
    </source>
</evidence>
<sequence length="325" mass="38797">MTSERKRADNDSPWKEILEAYFPQAMQFFFPQTAALIDWTRPYEFLDKEFQQIARDAEVGRRYADKLVKVWQLQGEEMWLLIHVEVQASPEDDFAQRMFSYNLRIFDRFGKPAISLAILCDADPEWRPNRYSFRYPNTRLKFEFGIVKLLDYQNRWAELEASDNPFATVVMAHLKMQQTTKKPQERKSWKFSLIRRLYDLGWQEKEIRNLYRFIDWIMILPDGLEAEFWQEFKQFEQERRMSYITTGERIGYERGKSEGKIEGELEGEQKLVLRLLRRRVGELPQALIESIQTLSVTQLESLGEALLDFTAMEDLLDWLDANRTV</sequence>
<dbReference type="AlphaFoldDB" id="A0A139XAU1"/>
<organism evidence="2 3">
    <name type="scientific">Scytonema hofmannii PCC 7110</name>
    <dbReference type="NCBI Taxonomy" id="128403"/>
    <lineage>
        <taxon>Bacteria</taxon>
        <taxon>Bacillati</taxon>
        <taxon>Cyanobacteriota</taxon>
        <taxon>Cyanophyceae</taxon>
        <taxon>Nostocales</taxon>
        <taxon>Scytonemataceae</taxon>
        <taxon>Scytonema</taxon>
    </lineage>
</organism>
<name>A0A139XAU1_9CYAN</name>
<feature type="domain" description="DUF4351" evidence="1">
    <location>
        <begin position="262"/>
        <end position="319"/>
    </location>
</feature>
<dbReference type="PANTHER" id="PTHR35586:SF1">
    <property type="entry name" value="SLL1691 PROTEIN"/>
    <property type="match status" value="1"/>
</dbReference>
<comment type="caution">
    <text evidence="2">The sequence shown here is derived from an EMBL/GenBank/DDBJ whole genome shotgun (WGS) entry which is preliminary data.</text>
</comment>
<dbReference type="Proteomes" id="UP000076925">
    <property type="component" value="Unassembled WGS sequence"/>
</dbReference>
<dbReference type="PANTHER" id="PTHR35586">
    <property type="entry name" value="SLL1691 PROTEIN"/>
    <property type="match status" value="1"/>
</dbReference>
<dbReference type="RefSeq" id="WP_017748809.1">
    <property type="nucleotide sequence ID" value="NZ_KQ976354.1"/>
</dbReference>
<gene>
    <name evidence="2" type="ORF">WA1_17185</name>
</gene>
<accession>A0A139XAU1</accession>
<protein>
    <recommendedName>
        <fullName evidence="1">DUF4351 domain-containing protein</fullName>
    </recommendedName>
</protein>
<dbReference type="STRING" id="128403.WA1_17185"/>
<evidence type="ECO:0000313" key="3">
    <source>
        <dbReference type="Proteomes" id="UP000076925"/>
    </source>
</evidence>
<dbReference type="InterPro" id="IPR025587">
    <property type="entry name" value="DUF4351"/>
</dbReference>
<reference evidence="2 3" key="1">
    <citation type="journal article" date="2013" name="Genome Biol. Evol.">
        <title>Genomes of Stigonematalean cyanobacteria (subsection V) and the evolution of oxygenic photosynthesis from prokaryotes to plastids.</title>
        <authorList>
            <person name="Dagan T."/>
            <person name="Roettger M."/>
            <person name="Stucken K."/>
            <person name="Landan G."/>
            <person name="Koch R."/>
            <person name="Major P."/>
            <person name="Gould S.B."/>
            <person name="Goremykin V.V."/>
            <person name="Rippka R."/>
            <person name="Tandeau de Marsac N."/>
            <person name="Gugger M."/>
            <person name="Lockhart P.J."/>
            <person name="Allen J.F."/>
            <person name="Brune I."/>
            <person name="Maus I."/>
            <person name="Puhler A."/>
            <person name="Martin W.F."/>
        </authorList>
    </citation>
    <scope>NUCLEOTIDE SEQUENCE [LARGE SCALE GENOMIC DNA]</scope>
    <source>
        <strain evidence="2 3">PCC 7110</strain>
    </source>
</reference>
<evidence type="ECO:0000313" key="2">
    <source>
        <dbReference type="EMBL" id="KYC41763.1"/>
    </source>
</evidence>
<dbReference type="EMBL" id="ANNX02000020">
    <property type="protein sequence ID" value="KYC41763.1"/>
    <property type="molecule type" value="Genomic_DNA"/>
</dbReference>
<keyword evidence="3" id="KW-1185">Reference proteome</keyword>
<proteinExistence type="predicted"/>
<dbReference type="OrthoDB" id="569771at2"/>